<organism evidence="1 2">
    <name type="scientific">Brachionus plicatilis</name>
    <name type="common">Marine rotifer</name>
    <name type="synonym">Brachionus muelleri</name>
    <dbReference type="NCBI Taxonomy" id="10195"/>
    <lineage>
        <taxon>Eukaryota</taxon>
        <taxon>Metazoa</taxon>
        <taxon>Spiralia</taxon>
        <taxon>Gnathifera</taxon>
        <taxon>Rotifera</taxon>
        <taxon>Eurotatoria</taxon>
        <taxon>Monogononta</taxon>
        <taxon>Pseudotrocha</taxon>
        <taxon>Ploima</taxon>
        <taxon>Brachionidae</taxon>
        <taxon>Brachionus</taxon>
    </lineage>
</organism>
<keyword evidence="2" id="KW-1185">Reference proteome</keyword>
<evidence type="ECO:0000313" key="2">
    <source>
        <dbReference type="Proteomes" id="UP000276133"/>
    </source>
</evidence>
<comment type="caution">
    <text evidence="1">The sequence shown here is derived from an EMBL/GenBank/DDBJ whole genome shotgun (WGS) entry which is preliminary data.</text>
</comment>
<dbReference type="AlphaFoldDB" id="A0A3M7SAP8"/>
<reference evidence="1 2" key="1">
    <citation type="journal article" date="2018" name="Sci. Rep.">
        <title>Genomic signatures of local adaptation to the degree of environmental predictability in rotifers.</title>
        <authorList>
            <person name="Franch-Gras L."/>
            <person name="Hahn C."/>
            <person name="Garcia-Roger E.M."/>
            <person name="Carmona M.J."/>
            <person name="Serra M."/>
            <person name="Gomez A."/>
        </authorList>
    </citation>
    <scope>NUCLEOTIDE SEQUENCE [LARGE SCALE GENOMIC DNA]</scope>
    <source>
        <strain evidence="1">HYR1</strain>
    </source>
</reference>
<evidence type="ECO:0000313" key="1">
    <source>
        <dbReference type="EMBL" id="RNA32842.1"/>
    </source>
</evidence>
<accession>A0A3M7SAP8</accession>
<name>A0A3M7SAP8_BRAPC</name>
<protein>
    <submittedName>
        <fullName evidence="1">Uncharacterized protein</fullName>
    </submittedName>
</protein>
<dbReference type="Proteomes" id="UP000276133">
    <property type="component" value="Unassembled WGS sequence"/>
</dbReference>
<gene>
    <name evidence="1" type="ORF">BpHYR1_042738</name>
</gene>
<sequence length="61" mass="7291">MLFHFTRTVFTIEITMLFLIIDIYLSDNLFWKLSLIIQSLIMVKKKPTIFLGKLKTSQHLF</sequence>
<dbReference type="EMBL" id="REGN01001738">
    <property type="protein sequence ID" value="RNA32842.1"/>
    <property type="molecule type" value="Genomic_DNA"/>
</dbReference>
<proteinExistence type="predicted"/>